<dbReference type="Gene3D" id="3.30.200.20">
    <property type="entry name" value="Phosphorylase Kinase, domain 1"/>
    <property type="match status" value="1"/>
</dbReference>
<dbReference type="InterPro" id="IPR001245">
    <property type="entry name" value="Ser-Thr/Tyr_kinase_cat_dom"/>
</dbReference>
<dbReference type="AlphaFoldDB" id="A0A0C2GZJ0"/>
<accession>A0A0C2GZJ0</accession>
<evidence type="ECO:0000313" key="4">
    <source>
        <dbReference type="EMBL" id="KIH62556.1"/>
    </source>
</evidence>
<evidence type="ECO:0000259" key="3">
    <source>
        <dbReference type="PROSITE" id="PS50011"/>
    </source>
</evidence>
<keyword evidence="1" id="KW-0547">Nucleotide-binding</keyword>
<sequence>MDSGIVLLESGAFLDVVGEERQEVDAQHILIVREVHVGGDEGKLEGPSVVEAAPDHHCGAFKIPFGELPRLLAEVPPIMGIPVWPTEGFVYICDMHRINENRLKNQEKVPVAIKTTTRSRYEHGKWALGALIKKKGCPKFDSVVELIEYYQKHDLPGHLKMTKPVYRPKWLIKHASCTFDMQKDLIGTGNFCKVYKGMYEREPNDEIVVAIKICHGASVSMVTEESKQARESMIHEAHLMSFYVHKNVIQVCDDF</sequence>
<dbReference type="GO" id="GO:0005524">
    <property type="term" value="F:ATP binding"/>
    <property type="evidence" value="ECO:0007669"/>
    <property type="project" value="UniProtKB-KW"/>
</dbReference>
<dbReference type="PROSITE" id="PS50011">
    <property type="entry name" value="PROTEIN_KINASE_DOM"/>
    <property type="match status" value="1"/>
</dbReference>
<evidence type="ECO:0000256" key="1">
    <source>
        <dbReference type="ARBA" id="ARBA00022741"/>
    </source>
</evidence>
<feature type="domain" description="Protein kinase" evidence="3">
    <location>
        <begin position="180"/>
        <end position="255"/>
    </location>
</feature>
<proteinExistence type="predicted"/>
<dbReference type="Proteomes" id="UP000054047">
    <property type="component" value="Unassembled WGS sequence"/>
</dbReference>
<dbReference type="Gene3D" id="3.30.505.10">
    <property type="entry name" value="SH2 domain"/>
    <property type="match status" value="1"/>
</dbReference>
<organism evidence="4 5">
    <name type="scientific">Ancylostoma duodenale</name>
    <dbReference type="NCBI Taxonomy" id="51022"/>
    <lineage>
        <taxon>Eukaryota</taxon>
        <taxon>Metazoa</taxon>
        <taxon>Ecdysozoa</taxon>
        <taxon>Nematoda</taxon>
        <taxon>Chromadorea</taxon>
        <taxon>Rhabditida</taxon>
        <taxon>Rhabditina</taxon>
        <taxon>Rhabditomorpha</taxon>
        <taxon>Strongyloidea</taxon>
        <taxon>Ancylostomatidae</taxon>
        <taxon>Ancylostomatinae</taxon>
        <taxon>Ancylostoma</taxon>
    </lineage>
</organism>
<evidence type="ECO:0000313" key="5">
    <source>
        <dbReference type="Proteomes" id="UP000054047"/>
    </source>
</evidence>
<dbReference type="InterPro" id="IPR050198">
    <property type="entry name" value="Non-receptor_tyrosine_kinases"/>
</dbReference>
<name>A0A0C2GZJ0_9BILA</name>
<dbReference type="SUPFAM" id="SSF55550">
    <property type="entry name" value="SH2 domain"/>
    <property type="match status" value="1"/>
</dbReference>
<dbReference type="InterPro" id="IPR036860">
    <property type="entry name" value="SH2_dom_sf"/>
</dbReference>
<dbReference type="Pfam" id="PF07714">
    <property type="entry name" value="PK_Tyr_Ser-Thr"/>
    <property type="match status" value="1"/>
</dbReference>
<gene>
    <name evidence="4" type="ORF">ANCDUO_07159</name>
</gene>
<dbReference type="InterPro" id="IPR000719">
    <property type="entry name" value="Prot_kinase_dom"/>
</dbReference>
<dbReference type="OrthoDB" id="1924287at2759"/>
<reference evidence="4 5" key="1">
    <citation type="submission" date="2013-12" db="EMBL/GenBank/DDBJ databases">
        <title>Draft genome of the parsitic nematode Ancylostoma duodenale.</title>
        <authorList>
            <person name="Mitreva M."/>
        </authorList>
    </citation>
    <scope>NUCLEOTIDE SEQUENCE [LARGE SCALE GENOMIC DNA]</scope>
    <source>
        <strain evidence="4 5">Zhejiang</strain>
    </source>
</reference>
<dbReference type="EMBL" id="KN729236">
    <property type="protein sequence ID" value="KIH62556.1"/>
    <property type="molecule type" value="Genomic_DNA"/>
</dbReference>
<protein>
    <recommendedName>
        <fullName evidence="3">Protein kinase domain-containing protein</fullName>
    </recommendedName>
</protein>
<dbReference type="SUPFAM" id="SSF56112">
    <property type="entry name" value="Protein kinase-like (PK-like)"/>
    <property type="match status" value="1"/>
</dbReference>
<dbReference type="InterPro" id="IPR011009">
    <property type="entry name" value="Kinase-like_dom_sf"/>
</dbReference>
<dbReference type="PANTHER" id="PTHR24418">
    <property type="entry name" value="TYROSINE-PROTEIN KINASE"/>
    <property type="match status" value="1"/>
</dbReference>
<dbReference type="GO" id="GO:0004672">
    <property type="term" value="F:protein kinase activity"/>
    <property type="evidence" value="ECO:0007669"/>
    <property type="project" value="InterPro"/>
</dbReference>
<evidence type="ECO:0000256" key="2">
    <source>
        <dbReference type="ARBA" id="ARBA00022840"/>
    </source>
</evidence>
<keyword evidence="5" id="KW-1185">Reference proteome</keyword>
<keyword evidence="2" id="KW-0067">ATP-binding</keyword>